<evidence type="ECO:0000313" key="6">
    <source>
        <dbReference type="Proteomes" id="UP001501057"/>
    </source>
</evidence>
<dbReference type="SUPFAM" id="SSF46689">
    <property type="entry name" value="Homeodomain-like"/>
    <property type="match status" value="1"/>
</dbReference>
<evidence type="ECO:0000256" key="2">
    <source>
        <dbReference type="PROSITE-ProRule" id="PRU00335"/>
    </source>
</evidence>
<keyword evidence="6" id="KW-1185">Reference proteome</keyword>
<organism evidence="5 6">
    <name type="scientific">Aeromicrobium alkaliterrae</name>
    <dbReference type="NCBI Taxonomy" id="302168"/>
    <lineage>
        <taxon>Bacteria</taxon>
        <taxon>Bacillati</taxon>
        <taxon>Actinomycetota</taxon>
        <taxon>Actinomycetes</taxon>
        <taxon>Propionibacteriales</taxon>
        <taxon>Nocardioidaceae</taxon>
        <taxon>Aeromicrobium</taxon>
    </lineage>
</organism>
<dbReference type="InterPro" id="IPR050109">
    <property type="entry name" value="HTH-type_TetR-like_transc_reg"/>
</dbReference>
<keyword evidence="1 2" id="KW-0238">DNA-binding</keyword>
<dbReference type="PANTHER" id="PTHR30055">
    <property type="entry name" value="HTH-TYPE TRANSCRIPTIONAL REGULATOR RUTR"/>
    <property type="match status" value="1"/>
</dbReference>
<evidence type="ECO:0000256" key="1">
    <source>
        <dbReference type="ARBA" id="ARBA00023125"/>
    </source>
</evidence>
<dbReference type="InterPro" id="IPR001647">
    <property type="entry name" value="HTH_TetR"/>
</dbReference>
<feature type="domain" description="HTH tetR-type" evidence="4">
    <location>
        <begin position="21"/>
        <end position="81"/>
    </location>
</feature>
<protein>
    <submittedName>
        <fullName evidence="5">TetR/AcrR family transcriptional regulator</fullName>
    </submittedName>
</protein>
<feature type="DNA-binding region" description="H-T-H motif" evidence="2">
    <location>
        <begin position="44"/>
        <end position="63"/>
    </location>
</feature>
<evidence type="ECO:0000256" key="3">
    <source>
        <dbReference type="SAM" id="MobiDB-lite"/>
    </source>
</evidence>
<comment type="caution">
    <text evidence="5">The sequence shown here is derived from an EMBL/GenBank/DDBJ whole genome shotgun (WGS) entry which is preliminary data.</text>
</comment>
<feature type="region of interest" description="Disordered" evidence="3">
    <location>
        <begin position="1"/>
        <end position="21"/>
    </location>
</feature>
<gene>
    <name evidence="5" type="ORF">GCM10009710_25370</name>
</gene>
<dbReference type="RefSeq" id="WP_344202199.1">
    <property type="nucleotide sequence ID" value="NZ_BAAAME010000004.1"/>
</dbReference>
<dbReference type="InterPro" id="IPR009057">
    <property type="entry name" value="Homeodomain-like_sf"/>
</dbReference>
<evidence type="ECO:0000259" key="4">
    <source>
        <dbReference type="PROSITE" id="PS50977"/>
    </source>
</evidence>
<dbReference type="Gene3D" id="1.10.357.10">
    <property type="entry name" value="Tetracycline Repressor, domain 2"/>
    <property type="match status" value="1"/>
</dbReference>
<dbReference type="EMBL" id="BAAAME010000004">
    <property type="protein sequence ID" value="GAA1744222.1"/>
    <property type="molecule type" value="Genomic_DNA"/>
</dbReference>
<name>A0ABN2JYZ7_9ACTN</name>
<dbReference type="Pfam" id="PF00440">
    <property type="entry name" value="TetR_N"/>
    <property type="match status" value="1"/>
</dbReference>
<reference evidence="5 6" key="1">
    <citation type="journal article" date="2019" name="Int. J. Syst. Evol. Microbiol.">
        <title>The Global Catalogue of Microorganisms (GCM) 10K type strain sequencing project: providing services to taxonomists for standard genome sequencing and annotation.</title>
        <authorList>
            <consortium name="The Broad Institute Genomics Platform"/>
            <consortium name="The Broad Institute Genome Sequencing Center for Infectious Disease"/>
            <person name="Wu L."/>
            <person name="Ma J."/>
        </authorList>
    </citation>
    <scope>NUCLEOTIDE SEQUENCE [LARGE SCALE GENOMIC DNA]</scope>
    <source>
        <strain evidence="5 6">JCM 13518</strain>
    </source>
</reference>
<evidence type="ECO:0000313" key="5">
    <source>
        <dbReference type="EMBL" id="GAA1744222.1"/>
    </source>
</evidence>
<proteinExistence type="predicted"/>
<accession>A0ABN2JYZ7</accession>
<sequence length="212" mass="22721">MSTSPEPSRRYGGRSADDRRTERRARLVAATVDVLGGRGEGGTTMSLICSEAGLTERYFYESFRGREAALVAALDTVSDEIADVAVQAIERTGGTATARVTAALTALVTWVDEHPVRARVALVESNAHPTLRARRRELLGIFADLVVTEATELYGPSAWGRDRARAQGLLYVAGLAELVTARLAGELSLSTDELVEIGSAAFERLARSTLDA</sequence>
<dbReference type="PANTHER" id="PTHR30055:SF209">
    <property type="entry name" value="POSSIBLE TRANSCRIPTIONAL REGULATORY PROTEIN (PROBABLY TETR-FAMILY)"/>
    <property type="match status" value="1"/>
</dbReference>
<dbReference type="PROSITE" id="PS50977">
    <property type="entry name" value="HTH_TETR_2"/>
    <property type="match status" value="1"/>
</dbReference>
<dbReference type="Proteomes" id="UP001501057">
    <property type="component" value="Unassembled WGS sequence"/>
</dbReference>